<protein>
    <submittedName>
        <fullName evidence="1">Uncharacterized protein</fullName>
    </submittedName>
</protein>
<organism evidence="1 2">
    <name type="scientific">Desulfobulbus oligotrophicus</name>
    <dbReference type="NCBI Taxonomy" id="1909699"/>
    <lineage>
        <taxon>Bacteria</taxon>
        <taxon>Pseudomonadati</taxon>
        <taxon>Thermodesulfobacteriota</taxon>
        <taxon>Desulfobulbia</taxon>
        <taxon>Desulfobulbales</taxon>
        <taxon>Desulfobulbaceae</taxon>
        <taxon>Desulfobulbus</taxon>
    </lineage>
</organism>
<keyword evidence="2" id="KW-1185">Reference proteome</keyword>
<accession>A0A7T5VAW5</accession>
<dbReference type="KEGG" id="dog:HP555_00905"/>
<sequence>MQNIDATLVAASFKRKNPADFYSVLWFKAKYDHAEELLKFIKKYQNLWQADSFLRRQVTAVMGRLMITNNKEIESLLYTQISSGIANTVSLANQIQRFSNVDRLDGRLRFYLFPKNIQRPYPLPKFMVLCSVLNSEKIRIDNDARKAILEHVKDPYYRKWLDVEYNVN</sequence>
<dbReference type="AlphaFoldDB" id="A0A7T5VAW5"/>
<dbReference type="EMBL" id="CP054140">
    <property type="protein sequence ID" value="QQG64513.1"/>
    <property type="molecule type" value="Genomic_DNA"/>
</dbReference>
<gene>
    <name evidence="1" type="ORF">HP555_00905</name>
</gene>
<evidence type="ECO:0000313" key="2">
    <source>
        <dbReference type="Proteomes" id="UP000596092"/>
    </source>
</evidence>
<proteinExistence type="predicted"/>
<dbReference type="Proteomes" id="UP000596092">
    <property type="component" value="Chromosome"/>
</dbReference>
<evidence type="ECO:0000313" key="1">
    <source>
        <dbReference type="EMBL" id="QQG64513.1"/>
    </source>
</evidence>
<name>A0A7T5VAW5_9BACT</name>
<dbReference type="RefSeq" id="WP_199263346.1">
    <property type="nucleotide sequence ID" value="NZ_CP054140.1"/>
</dbReference>
<reference evidence="1 2" key="1">
    <citation type="submission" date="2020-05" db="EMBL/GenBank/DDBJ databases">
        <title>Complete genome of Desulfobulbus oligotrophicus.</title>
        <authorList>
            <person name="Podar M."/>
        </authorList>
    </citation>
    <scope>NUCLEOTIDE SEQUENCE [LARGE SCALE GENOMIC DNA]</scope>
    <source>
        <strain evidence="1 2">Prop6</strain>
    </source>
</reference>